<organism evidence="2">
    <name type="scientific">Haptolina brevifila</name>
    <dbReference type="NCBI Taxonomy" id="156173"/>
    <lineage>
        <taxon>Eukaryota</taxon>
        <taxon>Haptista</taxon>
        <taxon>Haptophyta</taxon>
        <taxon>Prymnesiophyceae</taxon>
        <taxon>Prymnesiales</taxon>
        <taxon>Prymnesiaceae</taxon>
        <taxon>Haptolina</taxon>
    </lineage>
</organism>
<keyword evidence="1" id="KW-0732">Signal</keyword>
<dbReference type="AlphaFoldDB" id="A0A7S2JNA7"/>
<feature type="chain" id="PRO_5030923746" evidence="1">
    <location>
        <begin position="23"/>
        <end position="119"/>
    </location>
</feature>
<protein>
    <submittedName>
        <fullName evidence="2">Uncharacterized protein</fullName>
    </submittedName>
</protein>
<dbReference type="EMBL" id="HBGU01083771">
    <property type="protein sequence ID" value="CAD9551577.1"/>
    <property type="molecule type" value="Transcribed_RNA"/>
</dbReference>
<proteinExistence type="predicted"/>
<evidence type="ECO:0000256" key="1">
    <source>
        <dbReference type="SAM" id="SignalP"/>
    </source>
</evidence>
<gene>
    <name evidence="2" type="ORF">CBRE1094_LOCUS45696</name>
</gene>
<name>A0A7S2JNA7_9EUKA</name>
<accession>A0A7S2JNA7</accession>
<sequence>MLAAIALAVAFTTPLSVRSGSAVSATMMSDDWRRSYDGKGGGATLWSVPGGSAAATASAPSGAMTIEQACTFMYANDDATIEEKAAYLKSKGVSDFIIAQSTCCSALDRFGVVNPDGVF</sequence>
<reference evidence="2" key="1">
    <citation type="submission" date="2021-01" db="EMBL/GenBank/DDBJ databases">
        <authorList>
            <person name="Corre E."/>
            <person name="Pelletier E."/>
            <person name="Niang G."/>
            <person name="Scheremetjew M."/>
            <person name="Finn R."/>
            <person name="Kale V."/>
            <person name="Holt S."/>
            <person name="Cochrane G."/>
            <person name="Meng A."/>
            <person name="Brown T."/>
            <person name="Cohen L."/>
        </authorList>
    </citation>
    <scope>NUCLEOTIDE SEQUENCE</scope>
    <source>
        <strain evidence="2">UTEX LB 985</strain>
    </source>
</reference>
<evidence type="ECO:0000313" key="2">
    <source>
        <dbReference type="EMBL" id="CAD9551577.1"/>
    </source>
</evidence>
<feature type="signal peptide" evidence="1">
    <location>
        <begin position="1"/>
        <end position="22"/>
    </location>
</feature>